<protein>
    <submittedName>
        <fullName evidence="3">Sister-chromatid cohesion 3</fullName>
    </submittedName>
</protein>
<name>A0A2P6V9P0_9CHLO</name>
<dbReference type="InterPro" id="IPR039662">
    <property type="entry name" value="Cohesin_Scc3/SA"/>
</dbReference>
<proteinExistence type="predicted"/>
<sequence length="1301" mass="140525">MTRATRQRAAVDYAEGGKIEGVESDSDVEAERDQAPRGPQTVRRIIPNKPRPARKRAAPSPADLEEASLLDIVKQYPASIAVAAKDWVDRYREGRGAATAELLTFLLQACGVDRVLTEEAVEEGEVDALRAQLDRQAQEEGLEDHWHAGGRAGGRAFRSAYLELWDKLVREAHAADVALFDGHLLDRLAAVLVSLNTSVIREFRAIATLTAAQLVTSWTHVSLALGEARDTAQRQLAAEERRKGGKAGADRVAAFRRTLDRCHARVQELRAHTEALFQGIFAHRFRDCSEEIRATVIEGIGAWARLHPAAFLTDQYLKYIAWALSDKDARVRLASVSALLQLYSNRDNLAALQDFTQRFQQRFGELFYDSCEAVAVKGVELNTLLVKLKEAQPSQFAQVYELLADDSHAVRHAVAELVAAMLDEQGAAVLAAAPPPSAGKKGGRGRRRSGEGAEAASEAERQLAGLLQVLHLLANPPPEGEDAEAAAEQEREVYPLDQEVVAQVVDALFQRVPALSDWPLLLRWASQGSAEAHFGDAGLTNLLHLLRDALRKATGAALPGGPADRKAGGREKQQAQAAARQDATLALIKELPALLRKVQTDPVQAAALAALVPALKLEVFALQRQERTFASLAEALRDTLLKHADPLVAKECVGALAACAASGPGAIKEAAQAELGKAADRLAADLASAVAALDRAGERRLAVATEAFEKSGGEEEAQLLFDVRAALARLHALLALGGGVAAGEEEVYDGLHRLLEGAGKGEALPGVVVRDAALSQLLLLMWRMHGLNAEFPDADALADLAAKRGEYVEQLQRLVEQGRGEEAKDAAARCLGDVLFLFSAAKLEGTALADLGFEASGAAVRAFWGHCEEVLRRDVEAEQGEDASAIAVRMAPQRAAAAQAAQLAVFRAVPQHAWLASQLVSQWVGPEAAISDGAVRRWAPVAEVVKETCRLLRKAAPDGMPAIYLDALKAAHARIQEPEEDEEEGAIPPDQEFLALSDRISKTFAGFNSSAPALEHLVVEGTRHAVRDGPHHLSFLEGVAFFVRVLPAARAAAVSERVEEVATPAGPSEEDPDWATYYLFLDCLAKRASKARAKPALKKGQEGGAGTARKAPRKISFAPVDGIEESDEEAEEPGEHIEDAEEEDVLPASARVLPRSASGRRSSRPAPPPVAPAAEDEEEEDQAYEEEEQQEGYEEEEEEEGPEVMPTDEQLALPAGRDAQQPRRQRRLQRMFEAEEEGEAAEEAAAEAEAEGEEDLPAIRGRPHGGSQRQAPAVDPQPQVPARGGEEEEEEDRPARRRRRR</sequence>
<accession>A0A2P6V9P0</accession>
<dbReference type="Pfam" id="PF08514">
    <property type="entry name" value="STAG"/>
    <property type="match status" value="1"/>
</dbReference>
<dbReference type="InterPro" id="IPR013721">
    <property type="entry name" value="STAG"/>
</dbReference>
<feature type="compositionally biased region" description="Acidic residues" evidence="1">
    <location>
        <begin position="1122"/>
        <end position="1145"/>
    </location>
</feature>
<dbReference type="InterPro" id="IPR011989">
    <property type="entry name" value="ARM-like"/>
</dbReference>
<dbReference type="GO" id="GO:0005634">
    <property type="term" value="C:nucleus"/>
    <property type="evidence" value="ECO:0007669"/>
    <property type="project" value="TreeGrafter"/>
</dbReference>
<gene>
    <name evidence="3" type="ORF">C2E20_5846</name>
</gene>
<dbReference type="STRING" id="554055.A0A2P6V9P0"/>
<dbReference type="GO" id="GO:0000785">
    <property type="term" value="C:chromatin"/>
    <property type="evidence" value="ECO:0007669"/>
    <property type="project" value="TreeGrafter"/>
</dbReference>
<dbReference type="Pfam" id="PF24571">
    <property type="entry name" value="HEAT_SCC3-SA"/>
    <property type="match status" value="1"/>
</dbReference>
<evidence type="ECO:0000313" key="4">
    <source>
        <dbReference type="Proteomes" id="UP000239649"/>
    </source>
</evidence>
<feature type="region of interest" description="Disordered" evidence="1">
    <location>
        <begin position="1"/>
        <end position="62"/>
    </location>
</feature>
<dbReference type="Gene3D" id="1.25.10.10">
    <property type="entry name" value="Leucine-rich Repeat Variant"/>
    <property type="match status" value="1"/>
</dbReference>
<feature type="region of interest" description="Disordered" evidence="1">
    <location>
        <begin position="556"/>
        <end position="576"/>
    </location>
</feature>
<dbReference type="SUPFAM" id="SSF48371">
    <property type="entry name" value="ARM repeat"/>
    <property type="match status" value="1"/>
</dbReference>
<dbReference type="EMBL" id="LHPF02000018">
    <property type="protein sequence ID" value="PSC70800.1"/>
    <property type="molecule type" value="Genomic_DNA"/>
</dbReference>
<feature type="compositionally biased region" description="Low complexity" evidence="1">
    <location>
        <begin position="1268"/>
        <end position="1283"/>
    </location>
</feature>
<feature type="region of interest" description="Disordered" evidence="1">
    <location>
        <begin position="432"/>
        <end position="457"/>
    </location>
</feature>
<reference evidence="3 4" key="1">
    <citation type="journal article" date="2018" name="Plant J.">
        <title>Genome sequences of Chlorella sorokiniana UTEX 1602 and Micractinium conductrix SAG 241.80: implications to maltose excretion by a green alga.</title>
        <authorList>
            <person name="Arriola M.B."/>
            <person name="Velmurugan N."/>
            <person name="Zhang Y."/>
            <person name="Plunkett M.H."/>
            <person name="Hondzo H."/>
            <person name="Barney B.M."/>
        </authorList>
    </citation>
    <scope>NUCLEOTIDE SEQUENCE [LARGE SCALE GENOMIC DNA]</scope>
    <source>
        <strain evidence="3 4">SAG 241.80</strain>
    </source>
</reference>
<dbReference type="GO" id="GO:0003682">
    <property type="term" value="F:chromatin binding"/>
    <property type="evidence" value="ECO:0007669"/>
    <property type="project" value="TreeGrafter"/>
</dbReference>
<feature type="compositionally biased region" description="Acidic residues" evidence="1">
    <location>
        <begin position="1234"/>
        <end position="1256"/>
    </location>
</feature>
<dbReference type="Proteomes" id="UP000239649">
    <property type="component" value="Unassembled WGS sequence"/>
</dbReference>
<dbReference type="InterPro" id="IPR016024">
    <property type="entry name" value="ARM-type_fold"/>
</dbReference>
<dbReference type="GO" id="GO:0007062">
    <property type="term" value="P:sister chromatid cohesion"/>
    <property type="evidence" value="ECO:0007669"/>
    <property type="project" value="UniProtKB-ARBA"/>
</dbReference>
<feature type="compositionally biased region" description="Basic and acidic residues" evidence="1">
    <location>
        <begin position="563"/>
        <end position="573"/>
    </location>
</feature>
<evidence type="ECO:0000256" key="1">
    <source>
        <dbReference type="SAM" id="MobiDB-lite"/>
    </source>
</evidence>
<keyword evidence="4" id="KW-1185">Reference proteome</keyword>
<dbReference type="PANTHER" id="PTHR11199">
    <property type="entry name" value="STROMAL ANTIGEN"/>
    <property type="match status" value="1"/>
</dbReference>
<feature type="region of interest" description="Disordered" evidence="1">
    <location>
        <begin position="1092"/>
        <end position="1301"/>
    </location>
</feature>
<dbReference type="Pfam" id="PF21581">
    <property type="entry name" value="SCD"/>
    <property type="match status" value="1"/>
</dbReference>
<dbReference type="PROSITE" id="PS51425">
    <property type="entry name" value="SCD"/>
    <property type="match status" value="1"/>
</dbReference>
<dbReference type="OrthoDB" id="498590at2759"/>
<dbReference type="GO" id="GO:0008278">
    <property type="term" value="C:cohesin complex"/>
    <property type="evidence" value="ECO:0007669"/>
    <property type="project" value="TreeGrafter"/>
</dbReference>
<feature type="domain" description="SCD" evidence="2">
    <location>
        <begin position="281"/>
        <end position="366"/>
    </location>
</feature>
<comment type="caution">
    <text evidence="3">The sequence shown here is derived from an EMBL/GenBank/DDBJ whole genome shotgun (WGS) entry which is preliminary data.</text>
</comment>
<dbReference type="InterPro" id="IPR056396">
    <property type="entry name" value="HEAT_SCC3-SA"/>
</dbReference>
<dbReference type="InterPro" id="IPR020839">
    <property type="entry name" value="SCD"/>
</dbReference>
<feature type="compositionally biased region" description="Acidic residues" evidence="1">
    <location>
        <begin position="1174"/>
        <end position="1202"/>
    </location>
</feature>
<evidence type="ECO:0000259" key="2">
    <source>
        <dbReference type="PROSITE" id="PS51425"/>
    </source>
</evidence>
<evidence type="ECO:0000313" key="3">
    <source>
        <dbReference type="EMBL" id="PSC70800.1"/>
    </source>
</evidence>
<organism evidence="3 4">
    <name type="scientific">Micractinium conductrix</name>
    <dbReference type="NCBI Taxonomy" id="554055"/>
    <lineage>
        <taxon>Eukaryota</taxon>
        <taxon>Viridiplantae</taxon>
        <taxon>Chlorophyta</taxon>
        <taxon>core chlorophytes</taxon>
        <taxon>Trebouxiophyceae</taxon>
        <taxon>Chlorellales</taxon>
        <taxon>Chlorellaceae</taxon>
        <taxon>Chlorella clade</taxon>
        <taxon>Micractinium</taxon>
    </lineage>
</organism>
<dbReference type="PANTHER" id="PTHR11199:SF0">
    <property type="entry name" value="LD34181P-RELATED"/>
    <property type="match status" value="1"/>
</dbReference>